<keyword evidence="4" id="KW-1185">Reference proteome</keyword>
<evidence type="ECO:0000256" key="1">
    <source>
        <dbReference type="SAM" id="Coils"/>
    </source>
</evidence>
<evidence type="ECO:0000313" key="4">
    <source>
        <dbReference type="Proteomes" id="UP000245119"/>
    </source>
</evidence>
<feature type="compositionally biased region" description="Basic and acidic residues" evidence="2">
    <location>
        <begin position="294"/>
        <end position="323"/>
    </location>
</feature>
<feature type="compositionally biased region" description="Basic and acidic residues" evidence="2">
    <location>
        <begin position="263"/>
        <end position="285"/>
    </location>
</feature>
<reference evidence="3 4" key="1">
    <citation type="submission" date="2018-04" db="EMBL/GenBank/DDBJ databases">
        <title>The genome of golden apple snail Pomacea canaliculata provides insight into stress tolerance and invasive adaptation.</title>
        <authorList>
            <person name="Liu C."/>
            <person name="Liu B."/>
            <person name="Ren Y."/>
            <person name="Zhang Y."/>
            <person name="Wang H."/>
            <person name="Li S."/>
            <person name="Jiang F."/>
            <person name="Yin L."/>
            <person name="Zhang G."/>
            <person name="Qian W."/>
            <person name="Fan W."/>
        </authorList>
    </citation>
    <scope>NUCLEOTIDE SEQUENCE [LARGE SCALE GENOMIC DNA]</scope>
    <source>
        <strain evidence="3">SZHN2017</strain>
        <tissue evidence="3">Muscle</tissue>
    </source>
</reference>
<feature type="region of interest" description="Disordered" evidence="2">
    <location>
        <begin position="228"/>
        <end position="385"/>
    </location>
</feature>
<feature type="coiled-coil region" evidence="1">
    <location>
        <begin position="162"/>
        <end position="193"/>
    </location>
</feature>
<dbReference type="AlphaFoldDB" id="A0A2T7NN98"/>
<protein>
    <submittedName>
        <fullName evidence="3">Uncharacterized protein</fullName>
    </submittedName>
</protein>
<organism evidence="3 4">
    <name type="scientific">Pomacea canaliculata</name>
    <name type="common">Golden apple snail</name>
    <dbReference type="NCBI Taxonomy" id="400727"/>
    <lineage>
        <taxon>Eukaryota</taxon>
        <taxon>Metazoa</taxon>
        <taxon>Spiralia</taxon>
        <taxon>Lophotrochozoa</taxon>
        <taxon>Mollusca</taxon>
        <taxon>Gastropoda</taxon>
        <taxon>Caenogastropoda</taxon>
        <taxon>Architaenioglossa</taxon>
        <taxon>Ampullarioidea</taxon>
        <taxon>Ampullariidae</taxon>
        <taxon>Pomacea</taxon>
    </lineage>
</organism>
<keyword evidence="1" id="KW-0175">Coiled coil</keyword>
<feature type="compositionally biased region" description="Acidic residues" evidence="2">
    <location>
        <begin position="252"/>
        <end position="262"/>
    </location>
</feature>
<evidence type="ECO:0000313" key="3">
    <source>
        <dbReference type="EMBL" id="PVD22633.1"/>
    </source>
</evidence>
<gene>
    <name evidence="3" type="ORF">C0Q70_15888</name>
</gene>
<evidence type="ECO:0000256" key="2">
    <source>
        <dbReference type="SAM" id="MobiDB-lite"/>
    </source>
</evidence>
<comment type="caution">
    <text evidence="3">The sequence shown here is derived from an EMBL/GenBank/DDBJ whole genome shotgun (WGS) entry which is preliminary data.</text>
</comment>
<proteinExistence type="predicted"/>
<dbReference type="EMBL" id="PZQS01000010">
    <property type="protein sequence ID" value="PVD22633.1"/>
    <property type="molecule type" value="Genomic_DNA"/>
</dbReference>
<accession>A0A2T7NN98</accession>
<sequence>MGNYEIERAQRDEVIQNLKREGVRRGYSGDTLSFFIVDGLRAFDRQKQELAKQKHELEMRKIDVALQGKRLAVDAALESERLEVGGQRLALERRKLELKERSKKNELEDLIEIEEKNLLRDKMLVERKYFGRHVVIDTEWQKLERASQGRVWKFERECWIEIEERRQELDKMQVELENRAEANNHLIQEIESQYYGGRPFEPSLVFQNLRAPAIEFFQRVNNYSHEAENFQTTSQQTTNAMEIGDSENGKDDVEDSSADDDGEEKKERDSKAGSETHHLPEKEPLVESTTEFETQQKNEEEKAKVEVEKTELTVEEKPPEKIGIKQIQGHADDFEPALPQPRNSIDNRDDEDEDNNAMQSSADSDEEETNEQNGTTGAKPTNALD</sequence>
<name>A0A2T7NN98_POMCA</name>
<dbReference type="Proteomes" id="UP000245119">
    <property type="component" value="Linkage Group LG10"/>
</dbReference>
<feature type="compositionally biased region" description="Polar residues" evidence="2">
    <location>
        <begin position="228"/>
        <end position="240"/>
    </location>
</feature>